<evidence type="ECO:0000256" key="6">
    <source>
        <dbReference type="ARBA" id="ARBA00052558"/>
    </source>
</evidence>
<accession>A0A7X9P0Y1</accession>
<comment type="function">
    <text evidence="7">Hydrolysis of the deoxyribose N-glycosidic bond to excise 3-methyladenine from the damaged DNA polymer formed by alkylation lesions.</text>
</comment>
<sequence length="195" mass="23172">MSDNKTRCEWSTQHQIDQDYHDTEWGVPVYDDRKLFEMLCLEGQQSGMSWHIILLKRENYQELFENFEAEAIVEFSDDYLEALMQEKGIIRNKLKIKAIVTNAKAYLKVKEEFGTFKDYIWQFTDHKVIQNNWKTMEEVPTKTEISDRMSKDLKKRGFKFVGSITCYAYMQGVGMVNDHTVDCFRHKEVQKLAKQ</sequence>
<comment type="caution">
    <text evidence="10">The sequence shown here is derived from an EMBL/GenBank/DDBJ whole genome shotgun (WGS) entry which is preliminary data.</text>
</comment>
<keyword evidence="2" id="KW-0227">DNA damage</keyword>
<evidence type="ECO:0000256" key="2">
    <source>
        <dbReference type="ARBA" id="ARBA00022763"/>
    </source>
</evidence>
<dbReference type="InterPro" id="IPR052891">
    <property type="entry name" value="DNA-3mA_glycosylase"/>
</dbReference>
<dbReference type="RefSeq" id="WP_169655757.1">
    <property type="nucleotide sequence ID" value="NZ_JABANE010000010.1"/>
</dbReference>
<dbReference type="GO" id="GO:0046872">
    <property type="term" value="F:metal ion binding"/>
    <property type="evidence" value="ECO:0007669"/>
    <property type="project" value="UniProtKB-KW"/>
</dbReference>
<evidence type="ECO:0000313" key="10">
    <source>
        <dbReference type="EMBL" id="NME67420.1"/>
    </source>
</evidence>
<dbReference type="InterPro" id="IPR005019">
    <property type="entry name" value="Adenine_glyco"/>
</dbReference>
<name>A0A7X9P0Y1_9BACT</name>
<dbReference type="PANTHER" id="PTHR30037:SF4">
    <property type="entry name" value="DNA-3-METHYLADENINE GLYCOSYLASE I"/>
    <property type="match status" value="1"/>
</dbReference>
<dbReference type="GO" id="GO:0006284">
    <property type="term" value="P:base-excision repair"/>
    <property type="evidence" value="ECO:0007669"/>
    <property type="project" value="InterPro"/>
</dbReference>
<dbReference type="PANTHER" id="PTHR30037">
    <property type="entry name" value="DNA-3-METHYLADENINE GLYCOSYLASE 1"/>
    <property type="match status" value="1"/>
</dbReference>
<proteinExistence type="predicted"/>
<dbReference type="FunFam" id="1.10.340.30:FF:000009">
    <property type="entry name" value="DNA-3-methyladenine glycosylase I"/>
    <property type="match status" value="1"/>
</dbReference>
<keyword evidence="4 9" id="KW-0862">Zinc</keyword>
<evidence type="ECO:0000313" key="11">
    <source>
        <dbReference type="Proteomes" id="UP000576082"/>
    </source>
</evidence>
<keyword evidence="5" id="KW-0234">DNA repair</keyword>
<dbReference type="AlphaFoldDB" id="A0A7X9P0Y1"/>
<evidence type="ECO:0000256" key="4">
    <source>
        <dbReference type="ARBA" id="ARBA00022833"/>
    </source>
</evidence>
<evidence type="ECO:0000256" key="8">
    <source>
        <dbReference type="ARBA" id="ARBA00066766"/>
    </source>
</evidence>
<feature type="binding site" evidence="9">
    <location>
        <position position="179"/>
    </location>
    <ligand>
        <name>Zn(2+)</name>
        <dbReference type="ChEBI" id="CHEBI:29105"/>
    </ligand>
</feature>
<evidence type="ECO:0000256" key="5">
    <source>
        <dbReference type="ARBA" id="ARBA00023204"/>
    </source>
</evidence>
<dbReference type="Pfam" id="PF03352">
    <property type="entry name" value="Adenine_glyco"/>
    <property type="match status" value="1"/>
</dbReference>
<reference evidence="10 11" key="1">
    <citation type="submission" date="2020-04" db="EMBL/GenBank/DDBJ databases">
        <title>Flammeovirga sp. SR4, a novel species isolated from seawater.</title>
        <authorList>
            <person name="Wang X."/>
        </authorList>
    </citation>
    <scope>NUCLEOTIDE SEQUENCE [LARGE SCALE GENOMIC DNA]</scope>
    <source>
        <strain evidence="10 11">ATCC 23126</strain>
    </source>
</reference>
<keyword evidence="3" id="KW-0378">Hydrolase</keyword>
<dbReference type="EC" id="3.2.2.20" evidence="8"/>
<dbReference type="InterPro" id="IPR011257">
    <property type="entry name" value="DNA_glycosylase"/>
</dbReference>
<keyword evidence="11" id="KW-1185">Reference proteome</keyword>
<feature type="binding site" evidence="9">
    <location>
        <position position="8"/>
    </location>
    <ligand>
        <name>Zn(2+)</name>
        <dbReference type="ChEBI" id="CHEBI:29105"/>
    </ligand>
</feature>
<comment type="catalytic activity">
    <reaction evidence="6">
        <text>Hydrolysis of alkylated DNA, releasing 3-methyladenine.</text>
        <dbReference type="EC" id="3.2.2.20"/>
    </reaction>
</comment>
<protein>
    <recommendedName>
        <fullName evidence="8">DNA-3-methyladenine glycosylase I</fullName>
        <ecNumber evidence="8">3.2.2.20</ecNumber>
    </recommendedName>
</protein>
<evidence type="ECO:0000256" key="7">
    <source>
        <dbReference type="ARBA" id="ARBA00057608"/>
    </source>
</evidence>
<dbReference type="EMBL" id="JABANE010000010">
    <property type="protein sequence ID" value="NME67420.1"/>
    <property type="molecule type" value="Genomic_DNA"/>
</dbReference>
<evidence type="ECO:0000256" key="3">
    <source>
        <dbReference type="ARBA" id="ARBA00022801"/>
    </source>
</evidence>
<feature type="binding site" evidence="9">
    <location>
        <position position="183"/>
    </location>
    <ligand>
        <name>Zn(2+)</name>
        <dbReference type="ChEBI" id="CHEBI:29105"/>
    </ligand>
</feature>
<evidence type="ECO:0000256" key="9">
    <source>
        <dbReference type="PIRSR" id="PIRSR605019-1"/>
    </source>
</evidence>
<feature type="binding site" evidence="9">
    <location>
        <position position="21"/>
    </location>
    <ligand>
        <name>Zn(2+)</name>
        <dbReference type="ChEBI" id="CHEBI:29105"/>
    </ligand>
</feature>
<dbReference type="SUPFAM" id="SSF48150">
    <property type="entry name" value="DNA-glycosylase"/>
    <property type="match status" value="1"/>
</dbReference>
<gene>
    <name evidence="10" type="ORF">HHU12_05535</name>
</gene>
<dbReference type="GO" id="GO:0008725">
    <property type="term" value="F:DNA-3-methyladenine glycosylase activity"/>
    <property type="evidence" value="ECO:0007669"/>
    <property type="project" value="UniProtKB-EC"/>
</dbReference>
<keyword evidence="1 9" id="KW-0479">Metal-binding</keyword>
<evidence type="ECO:0000256" key="1">
    <source>
        <dbReference type="ARBA" id="ARBA00022723"/>
    </source>
</evidence>
<organism evidence="10 11">
    <name type="scientific">Flammeovirga aprica JL-4</name>
    <dbReference type="NCBI Taxonomy" id="694437"/>
    <lineage>
        <taxon>Bacteria</taxon>
        <taxon>Pseudomonadati</taxon>
        <taxon>Bacteroidota</taxon>
        <taxon>Cytophagia</taxon>
        <taxon>Cytophagales</taxon>
        <taxon>Flammeovirgaceae</taxon>
        <taxon>Flammeovirga</taxon>
    </lineage>
</organism>
<dbReference type="Proteomes" id="UP000576082">
    <property type="component" value="Unassembled WGS sequence"/>
</dbReference>
<dbReference type="Gene3D" id="1.10.340.30">
    <property type="entry name" value="Hypothetical protein, domain 2"/>
    <property type="match status" value="1"/>
</dbReference>